<evidence type="ECO:0000256" key="9">
    <source>
        <dbReference type="SAM" id="Coils"/>
    </source>
</evidence>
<organism evidence="13">
    <name type="scientific">Bacteroides fragilis</name>
    <dbReference type="NCBI Taxonomy" id="817"/>
    <lineage>
        <taxon>Bacteria</taxon>
        <taxon>Pseudomonadati</taxon>
        <taxon>Bacteroidota</taxon>
        <taxon>Bacteroidia</taxon>
        <taxon>Bacteroidales</taxon>
        <taxon>Bacteroidaceae</taxon>
        <taxon>Bacteroides</taxon>
    </lineage>
</organism>
<evidence type="ECO:0000256" key="3">
    <source>
        <dbReference type="ARBA" id="ARBA00022553"/>
    </source>
</evidence>
<accession>A0A0I9UIZ7</accession>
<evidence type="ECO:0000256" key="5">
    <source>
        <dbReference type="ARBA" id="ARBA00022741"/>
    </source>
</evidence>
<evidence type="ECO:0000259" key="12">
    <source>
        <dbReference type="PROSITE" id="PS50109"/>
    </source>
</evidence>
<dbReference type="GO" id="GO:0000160">
    <property type="term" value="P:phosphorelay signal transduction system"/>
    <property type="evidence" value="ECO:0007669"/>
    <property type="project" value="UniProtKB-KW"/>
</dbReference>
<dbReference type="EMBL" id="JMZZ02000225">
    <property type="protein sequence ID" value="KFX72684.1"/>
    <property type="molecule type" value="Genomic_DNA"/>
</dbReference>
<keyword evidence="11" id="KW-0732">Signal</keyword>
<dbReference type="SUPFAM" id="SSF63829">
    <property type="entry name" value="Calcium-dependent phosphotriesterase"/>
    <property type="match status" value="1"/>
</dbReference>
<keyword evidence="4" id="KW-0808">Transferase</keyword>
<feature type="domain" description="Histidine kinase" evidence="12">
    <location>
        <begin position="682"/>
        <end position="925"/>
    </location>
</feature>
<feature type="signal peptide" evidence="11">
    <location>
        <begin position="1"/>
        <end position="18"/>
    </location>
</feature>
<keyword evidence="3" id="KW-0597">Phosphoprotein</keyword>
<dbReference type="PANTHER" id="PTHR43065:SF10">
    <property type="entry name" value="PEROXIDE STRESS-ACTIVATED HISTIDINE KINASE MAK3"/>
    <property type="match status" value="1"/>
</dbReference>
<evidence type="ECO:0000256" key="1">
    <source>
        <dbReference type="ARBA" id="ARBA00000085"/>
    </source>
</evidence>
<dbReference type="SMART" id="SM00387">
    <property type="entry name" value="HATPase_c"/>
    <property type="match status" value="1"/>
</dbReference>
<dbReference type="Proteomes" id="UP001079672">
    <property type="component" value="Unassembled WGS sequence"/>
</dbReference>
<dbReference type="InterPro" id="IPR003594">
    <property type="entry name" value="HATPase_dom"/>
</dbReference>
<dbReference type="PROSITE" id="PS50109">
    <property type="entry name" value="HIS_KIN"/>
    <property type="match status" value="1"/>
</dbReference>
<feature type="chain" id="PRO_5044366559" description="histidine kinase" evidence="11">
    <location>
        <begin position="19"/>
        <end position="929"/>
    </location>
</feature>
<dbReference type="PANTHER" id="PTHR43065">
    <property type="entry name" value="SENSOR HISTIDINE KINASE"/>
    <property type="match status" value="1"/>
</dbReference>
<dbReference type="InterPro" id="IPR004358">
    <property type="entry name" value="Sig_transdc_His_kin-like_C"/>
</dbReference>
<dbReference type="PATRIC" id="fig|817.53.peg.4179"/>
<dbReference type="SUPFAM" id="SSF55874">
    <property type="entry name" value="ATPase domain of HSP90 chaperone/DNA topoisomerase II/histidine kinase"/>
    <property type="match status" value="1"/>
</dbReference>
<evidence type="ECO:0000256" key="7">
    <source>
        <dbReference type="ARBA" id="ARBA00022840"/>
    </source>
</evidence>
<dbReference type="InterPro" id="IPR011123">
    <property type="entry name" value="Y_Y_Y"/>
</dbReference>
<dbReference type="Pfam" id="PF02518">
    <property type="entry name" value="HATPase_c"/>
    <property type="match status" value="1"/>
</dbReference>
<reference evidence="13" key="2">
    <citation type="submission" date="2014-07" db="EMBL/GenBank/DDBJ databases">
        <title>Genetics and epidemiology of antimicrobial resistance in B. fragilis group.</title>
        <authorList>
            <person name="Sydenham T.V."/>
            <person name="Hasman H."/>
            <person name="Kemp M."/>
            <person name="Justesen U.S."/>
        </authorList>
    </citation>
    <scope>NUCLEOTIDE SEQUENCE [LARGE SCALE GENOMIC DNA]</scope>
    <source>
        <strain evidence="13">DCMOUH0018B</strain>
    </source>
</reference>
<gene>
    <name evidence="13" type="ORF">EE52_0220230</name>
    <name evidence="14" type="ORF">O1433_08370</name>
</gene>
<comment type="catalytic activity">
    <reaction evidence="1">
        <text>ATP + protein L-histidine = ADP + protein N-phospho-L-histidine.</text>
        <dbReference type="EC" id="2.7.13.3"/>
    </reaction>
</comment>
<feature type="coiled-coil region" evidence="9">
    <location>
        <begin position="639"/>
        <end position="673"/>
    </location>
</feature>
<comment type="caution">
    <text evidence="13">The sequence shown here is derived from an EMBL/GenBank/DDBJ whole genome shotgun (WGS) entry which is preliminary data.</text>
</comment>
<keyword evidence="10" id="KW-1133">Transmembrane helix</keyword>
<keyword evidence="9" id="KW-0175">Coiled coil</keyword>
<dbReference type="Pfam" id="PF07495">
    <property type="entry name" value="Y_Y_Y"/>
    <property type="match status" value="1"/>
</dbReference>
<evidence type="ECO:0000256" key="2">
    <source>
        <dbReference type="ARBA" id="ARBA00012438"/>
    </source>
</evidence>
<reference evidence="14" key="3">
    <citation type="submission" date="2022-12" db="EMBL/GenBank/DDBJ databases">
        <title>Development of a Multilocus Sequence Typing Scheme for Bacteroides fragilis Based on Whole Genome Sequencing Data and Clinical Application.</title>
        <authorList>
            <person name="Nielsen F.D."/>
            <person name="Justesen U.S."/>
        </authorList>
    </citation>
    <scope>NUCLEOTIDE SEQUENCE</scope>
    <source>
        <strain evidence="14">BF_AM_ODE_DK_2015_4</strain>
    </source>
</reference>
<dbReference type="RefSeq" id="WP_044301817.1">
    <property type="nucleotide sequence ID" value="NZ_CAEUHN010000012.1"/>
</dbReference>
<evidence type="ECO:0000256" key="6">
    <source>
        <dbReference type="ARBA" id="ARBA00022777"/>
    </source>
</evidence>
<keyword evidence="7 14" id="KW-0067">ATP-binding</keyword>
<dbReference type="InterPro" id="IPR036890">
    <property type="entry name" value="HATPase_C_sf"/>
</dbReference>
<dbReference type="Gene3D" id="2.60.40.10">
    <property type="entry name" value="Immunoglobulins"/>
    <property type="match status" value="1"/>
</dbReference>
<evidence type="ECO:0000256" key="4">
    <source>
        <dbReference type="ARBA" id="ARBA00022679"/>
    </source>
</evidence>
<dbReference type="Gene3D" id="2.130.10.10">
    <property type="entry name" value="YVTN repeat-like/Quinoprotein amine dehydrogenase"/>
    <property type="match status" value="1"/>
</dbReference>
<dbReference type="GO" id="GO:0005524">
    <property type="term" value="F:ATP binding"/>
    <property type="evidence" value="ECO:0007669"/>
    <property type="project" value="UniProtKB-KW"/>
</dbReference>
<evidence type="ECO:0000313" key="14">
    <source>
        <dbReference type="EMBL" id="MCZ2687515.1"/>
    </source>
</evidence>
<dbReference type="AlphaFoldDB" id="A0A0I9UIZ7"/>
<name>A0A0I9UIZ7_BACFG</name>
<evidence type="ECO:0000256" key="10">
    <source>
        <dbReference type="SAM" id="Phobius"/>
    </source>
</evidence>
<reference evidence="13" key="1">
    <citation type="book" date="2014" name="THE 24TH EUROPEAN CONGRESS OF CLINICAL MICROBIOLOGY AND INFECTIOUS DISEASES" publisher="ECCMID 2014" city="Barcelona, Spain">
        <title>Identification of resistance genes in three multidrug-resistant Bacteroides fragilis isolates by whole genome sequencing.</title>
        <editorList>
            <person name="Unknown"/>
            <person name="A."/>
        </editorList>
        <authorList>
            <person name="Sydenham T.V."/>
            <person name="Hasman H."/>
            <person name="Wang M."/>
            <person name="Soki J."/>
            <person name="Nagy E."/>
            <person name="Justesen U.S."/>
        </authorList>
    </citation>
    <scope>NUCLEOTIDE SEQUENCE</scope>
    <source>
        <strain evidence="13">DCMOUH0018B</strain>
    </source>
</reference>
<keyword evidence="10" id="KW-0472">Membrane</keyword>
<dbReference type="PRINTS" id="PR00344">
    <property type="entry name" value="BCTRLSENSOR"/>
</dbReference>
<dbReference type="Gene3D" id="1.10.287.130">
    <property type="match status" value="1"/>
</dbReference>
<dbReference type="InterPro" id="IPR013783">
    <property type="entry name" value="Ig-like_fold"/>
</dbReference>
<keyword evidence="5" id="KW-0547">Nucleotide-binding</keyword>
<keyword evidence="6 13" id="KW-0418">Kinase</keyword>
<dbReference type="InterPro" id="IPR005467">
    <property type="entry name" value="His_kinase_dom"/>
</dbReference>
<sequence length="929" mass="105526">MKKILLLMLCLCPTCADSQEGVPFFVNYPSSVYQAHNRNFDVVCDSCGNVYFANFEGILHYDYNRWETIYTPGFSRVTRLFRDSGNRIWAGGYNVFGRIERDERGCVVLRTIVSDLDPSSFGELDDMAEVDGLIYLKTTSGRCYTVQEDTLLFPTQILPVQLQEKWQKQTTLEDIGRGLSVNDSEGKELFSITENNGLCSNSVSSVATDGRGNLWGATDNGVFHVFTPSLFSRFTSYEGLKGEVVSVIHYKGMLYAGTLQGLYVWRHNVFVPVRGITQACWQLVLSPEGELYAATSDGIYAVGDYDRLRKLTEVAAYSLTFADGTDILMGAMDGIYRYSTRTRQVGRVSGIEKVVHLEVKKDHSVWAKTMYGEIYLQKGDGTSFVLQPRGNEEVMTGYTDSHGYNWQTNLKGKELQVTHPQDNTGKLNQCLHAIRNYVVRVIYIEERNAAWFGGDFGLIRMDLGKAQAFTPFVPRIYLREVCLNRDSIYRGGDLPINPEAANQRIDDISRFGDDVRAIRFSFATDAACFTGSNEYRSRLVGYDPEWSSWDYRTEKEYANLPSGTYTFCVQARDIYGTISEIKQFRFSLSPPFYLQWYSLVLYAVTLGGILFLLFKWRMHNLLKEKERLENLVGQRTGQLVRQKNEIEEKSLKLEEALKELRQAQDDLVRQEKMATVGKLTQGLIDRILNPLNYINNFSHLTSGLLQDLYQNLESAQKLLDEDTYLDSVDVIAMMKDNLAKIEEHGSNTTRVLKAMEEVLKDRNKQLEKIELTGLCRKDMELLESYYRKEISEMHISVRTSLPDTPLFINGNAEQLGKTIMSLLNNGMYAIIKKYGKNIYPAEIGLSLESRNGQAVICLYDNGVGIEQSILEKIFDPFFTTKTTGEAAGIGLYLSKEIILNHRGKIAVRSEKDEYTEFAITLPLWEDGTG</sequence>
<dbReference type="InterPro" id="IPR015943">
    <property type="entry name" value="WD40/YVTN_repeat-like_dom_sf"/>
</dbReference>
<protein>
    <recommendedName>
        <fullName evidence="2">histidine kinase</fullName>
        <ecNumber evidence="2">2.7.13.3</ecNumber>
    </recommendedName>
</protein>
<dbReference type="GO" id="GO:0004673">
    <property type="term" value="F:protein histidine kinase activity"/>
    <property type="evidence" value="ECO:0007669"/>
    <property type="project" value="UniProtKB-EC"/>
</dbReference>
<dbReference type="EC" id="2.7.13.3" evidence="2"/>
<feature type="transmembrane region" description="Helical" evidence="10">
    <location>
        <begin position="594"/>
        <end position="614"/>
    </location>
</feature>
<keyword evidence="8" id="KW-0902">Two-component regulatory system</keyword>
<evidence type="ECO:0000256" key="11">
    <source>
        <dbReference type="SAM" id="SignalP"/>
    </source>
</evidence>
<dbReference type="EMBL" id="JAPTZU010000003">
    <property type="protein sequence ID" value="MCZ2687515.1"/>
    <property type="molecule type" value="Genomic_DNA"/>
</dbReference>
<proteinExistence type="predicted"/>
<dbReference type="Gene3D" id="3.30.565.10">
    <property type="entry name" value="Histidine kinase-like ATPase, C-terminal domain"/>
    <property type="match status" value="1"/>
</dbReference>
<evidence type="ECO:0000313" key="13">
    <source>
        <dbReference type="EMBL" id="KFX72684.1"/>
    </source>
</evidence>
<evidence type="ECO:0000256" key="8">
    <source>
        <dbReference type="ARBA" id="ARBA00023012"/>
    </source>
</evidence>
<keyword evidence="10" id="KW-0812">Transmembrane</keyword>